<comment type="caution">
    <text evidence="1">The sequence shown here is derived from an EMBL/GenBank/DDBJ whole genome shotgun (WGS) entry which is preliminary data.</text>
</comment>
<dbReference type="AlphaFoldDB" id="A0A853AFF7"/>
<proteinExistence type="predicted"/>
<protein>
    <submittedName>
        <fullName evidence="1">Uncharacterized protein</fullName>
    </submittedName>
</protein>
<accession>A0A853AFF7</accession>
<evidence type="ECO:0000313" key="2">
    <source>
        <dbReference type="Proteomes" id="UP000587002"/>
    </source>
</evidence>
<evidence type="ECO:0000313" key="1">
    <source>
        <dbReference type="EMBL" id="NYI82556.1"/>
    </source>
</evidence>
<reference evidence="1 2" key="1">
    <citation type="submission" date="2020-07" db="EMBL/GenBank/DDBJ databases">
        <title>Sequencing the genomes of 1000 actinobacteria strains.</title>
        <authorList>
            <person name="Klenk H.-P."/>
        </authorList>
    </citation>
    <scope>NUCLEOTIDE SEQUENCE [LARGE SCALE GENOMIC DNA]</scope>
    <source>
        <strain evidence="1 2">DSM 44065</strain>
    </source>
</reference>
<organism evidence="1 2">
    <name type="scientific">Saccharopolyspora hordei</name>
    <dbReference type="NCBI Taxonomy" id="1838"/>
    <lineage>
        <taxon>Bacteria</taxon>
        <taxon>Bacillati</taxon>
        <taxon>Actinomycetota</taxon>
        <taxon>Actinomycetes</taxon>
        <taxon>Pseudonocardiales</taxon>
        <taxon>Pseudonocardiaceae</taxon>
        <taxon>Saccharopolyspora</taxon>
    </lineage>
</organism>
<gene>
    <name evidence="1" type="ORF">HNR68_001186</name>
</gene>
<keyword evidence="2" id="KW-1185">Reference proteome</keyword>
<dbReference type="Proteomes" id="UP000587002">
    <property type="component" value="Unassembled WGS sequence"/>
</dbReference>
<dbReference type="EMBL" id="JACCFJ010000001">
    <property type="protein sequence ID" value="NYI82556.1"/>
    <property type="molecule type" value="Genomic_DNA"/>
</dbReference>
<sequence>MSIIIGIIIIIGLFRARWSMKTIIPSDATIMTAGRTFWTMLPGIVRGISGGGSRCTSPPGGLGAARRGVRLNCSVLTGRNNLSVSERALDVAPSILHS</sequence>
<name>A0A853AFF7_9PSEU</name>